<dbReference type="GO" id="GO:0016020">
    <property type="term" value="C:membrane"/>
    <property type="evidence" value="ECO:0007669"/>
    <property type="project" value="UniProtKB-SubCell"/>
</dbReference>
<feature type="transmembrane region" description="Helical" evidence="5">
    <location>
        <begin position="211"/>
        <end position="228"/>
    </location>
</feature>
<dbReference type="PANTHER" id="PTHR11785:SF382">
    <property type="entry name" value="LOW-AFFINITY METHIONINE PERMEASE"/>
    <property type="match status" value="1"/>
</dbReference>
<organism evidence="6 7">
    <name type="scientific">Ascoidea rubescens DSM 1968</name>
    <dbReference type="NCBI Taxonomy" id="1344418"/>
    <lineage>
        <taxon>Eukaryota</taxon>
        <taxon>Fungi</taxon>
        <taxon>Dikarya</taxon>
        <taxon>Ascomycota</taxon>
        <taxon>Saccharomycotina</taxon>
        <taxon>Saccharomycetes</taxon>
        <taxon>Ascoideaceae</taxon>
        <taxon>Ascoidea</taxon>
    </lineage>
</organism>
<dbReference type="EMBL" id="KV454480">
    <property type="protein sequence ID" value="ODV61280.1"/>
    <property type="molecule type" value="Genomic_DNA"/>
</dbReference>
<dbReference type="RefSeq" id="XP_020047587.1">
    <property type="nucleotide sequence ID" value="XM_020190555.1"/>
</dbReference>
<feature type="transmembrane region" description="Helical" evidence="5">
    <location>
        <begin position="422"/>
        <end position="442"/>
    </location>
</feature>
<dbReference type="Gene3D" id="1.20.1740.10">
    <property type="entry name" value="Amino acid/polyamine transporter I"/>
    <property type="match status" value="1"/>
</dbReference>
<evidence type="ECO:0000256" key="1">
    <source>
        <dbReference type="ARBA" id="ARBA00004141"/>
    </source>
</evidence>
<dbReference type="OrthoDB" id="5982228at2759"/>
<dbReference type="Proteomes" id="UP000095038">
    <property type="component" value="Unassembled WGS sequence"/>
</dbReference>
<reference evidence="7" key="1">
    <citation type="submission" date="2016-05" db="EMBL/GenBank/DDBJ databases">
        <title>Comparative genomics of biotechnologically important yeasts.</title>
        <authorList>
            <consortium name="DOE Joint Genome Institute"/>
            <person name="Riley R."/>
            <person name="Haridas S."/>
            <person name="Wolfe K.H."/>
            <person name="Lopes M.R."/>
            <person name="Hittinger C.T."/>
            <person name="Goker M."/>
            <person name="Salamov A."/>
            <person name="Wisecaver J."/>
            <person name="Long T.M."/>
            <person name="Aerts A.L."/>
            <person name="Barry K."/>
            <person name="Choi C."/>
            <person name="Clum A."/>
            <person name="Coughlan A.Y."/>
            <person name="Deshpande S."/>
            <person name="Douglass A.P."/>
            <person name="Hanson S.J."/>
            <person name="Klenk H.-P."/>
            <person name="Labutti K."/>
            <person name="Lapidus A."/>
            <person name="Lindquist E."/>
            <person name="Lipzen A."/>
            <person name="Meier-Kolthoff J.P."/>
            <person name="Ohm R.A."/>
            <person name="Otillar R.P."/>
            <person name="Pangilinan J."/>
            <person name="Peng Y."/>
            <person name="Rokas A."/>
            <person name="Rosa C.A."/>
            <person name="Scheuner C."/>
            <person name="Sibirny A.A."/>
            <person name="Slot J.C."/>
            <person name="Stielow J.B."/>
            <person name="Sun H."/>
            <person name="Kurtzman C.P."/>
            <person name="Blackwell M."/>
            <person name="Grigoriev I.V."/>
            <person name="Jeffries T.W."/>
        </authorList>
    </citation>
    <scope>NUCLEOTIDE SEQUENCE [LARGE SCALE GENOMIC DNA]</scope>
    <source>
        <strain evidence="7">DSM 1968</strain>
    </source>
</reference>
<dbReference type="GeneID" id="30964191"/>
<evidence type="ECO:0000256" key="2">
    <source>
        <dbReference type="ARBA" id="ARBA00022692"/>
    </source>
</evidence>
<keyword evidence="2 5" id="KW-0812">Transmembrane</keyword>
<dbReference type="STRING" id="1344418.A0A1D2VIC7"/>
<dbReference type="GO" id="GO:0015191">
    <property type="term" value="F:L-methionine transmembrane transporter activity"/>
    <property type="evidence" value="ECO:0007669"/>
    <property type="project" value="EnsemblFungi"/>
</dbReference>
<feature type="transmembrane region" description="Helical" evidence="5">
    <location>
        <begin position="89"/>
        <end position="114"/>
    </location>
</feature>
<feature type="transmembrane region" description="Helical" evidence="5">
    <location>
        <begin position="484"/>
        <end position="506"/>
    </location>
</feature>
<evidence type="ECO:0000313" key="6">
    <source>
        <dbReference type="EMBL" id="ODV61280.1"/>
    </source>
</evidence>
<feature type="transmembrane region" description="Helical" evidence="5">
    <location>
        <begin position="121"/>
        <end position="142"/>
    </location>
</feature>
<dbReference type="PIRSF" id="PIRSF006060">
    <property type="entry name" value="AA_transporter"/>
    <property type="match status" value="1"/>
</dbReference>
<feature type="transmembrane region" description="Helical" evidence="5">
    <location>
        <begin position="321"/>
        <end position="341"/>
    </location>
</feature>
<proteinExistence type="predicted"/>
<evidence type="ECO:0000256" key="3">
    <source>
        <dbReference type="ARBA" id="ARBA00022989"/>
    </source>
</evidence>
<accession>A0A1D2VIC7</accession>
<dbReference type="PANTHER" id="PTHR11785">
    <property type="entry name" value="AMINO ACID TRANSPORTER"/>
    <property type="match status" value="1"/>
</dbReference>
<dbReference type="InterPro" id="IPR050598">
    <property type="entry name" value="AminoAcid_Transporter"/>
</dbReference>
<dbReference type="FunCoup" id="A0A1D2VIC7">
    <property type="interactions" value="287"/>
</dbReference>
<feature type="transmembrane region" description="Helical" evidence="5">
    <location>
        <begin position="373"/>
        <end position="393"/>
    </location>
</feature>
<feature type="transmembrane region" description="Helical" evidence="5">
    <location>
        <begin position="518"/>
        <end position="544"/>
    </location>
</feature>
<gene>
    <name evidence="6" type="ORF">ASCRUDRAFT_34837</name>
</gene>
<feature type="transmembrane region" description="Helical" evidence="5">
    <location>
        <begin position="167"/>
        <end position="190"/>
    </location>
</feature>
<keyword evidence="4 5" id="KW-0472">Membrane</keyword>
<evidence type="ECO:0000256" key="4">
    <source>
        <dbReference type="ARBA" id="ARBA00023136"/>
    </source>
</evidence>
<dbReference type="AlphaFoldDB" id="A0A1D2VIC7"/>
<evidence type="ECO:0000313" key="7">
    <source>
        <dbReference type="Proteomes" id="UP000095038"/>
    </source>
</evidence>
<sequence>MDFAENTTDTSANINYQINYNQIDSPILSPTLSPITSQIEPFLNSGLLLPSNHQNDINPIDDEENLFNSNHPGSLSSLEELPQGRNMGLFSTILLFISRIVGSGIFATPASIFISCGGSPFLFFLAWIIAAIITFSGLYIYLELGSLMPRSGGTKVFLEVIYYKPTYLISVVFSLYSVLFGFVITNAIIFGEYFLYSCGFDNENQSKNPRYVGVLLTLITTLIHGYSVKTGILINNIVGSLKLILLFIMTLTGFFVLVFPQSITKIDNQLTWSNFFQNQRTVTLSSFSAGIFQAIFSFSGWNNVHTVASEIKNPVKTLNLAGPVSLIIILISYFFTNIAYLKVVPHDEIFNSGQLIGSLLFEKIFGYKIGRQLLTMSVALSAGGNVFVVLYAISRMNQEVFREGYLPFASLMASNKPFGAPLPALLLSLFITTFFMLVPPAGNDVYSYIVNLESYPFQLFMILVAIGVLILRKRFPKIKAPVQASYFGIFITVILSVVLAIAPFTANDPNNNIKGFPSYSLMSIIILLACVLYWFGFFIVLPYLGKYTLRPENRVQEDGLVVKEWVKLPIA</sequence>
<keyword evidence="3 5" id="KW-1133">Transmembrane helix</keyword>
<comment type="subcellular location">
    <subcellularLocation>
        <location evidence="1">Membrane</location>
        <topology evidence="1">Multi-pass membrane protein</topology>
    </subcellularLocation>
</comment>
<evidence type="ECO:0000256" key="5">
    <source>
        <dbReference type="SAM" id="Phobius"/>
    </source>
</evidence>
<feature type="transmembrane region" description="Helical" evidence="5">
    <location>
        <begin position="240"/>
        <end position="260"/>
    </location>
</feature>
<feature type="transmembrane region" description="Helical" evidence="5">
    <location>
        <begin position="281"/>
        <end position="301"/>
    </location>
</feature>
<name>A0A1D2VIC7_9ASCO</name>
<dbReference type="InterPro" id="IPR002293">
    <property type="entry name" value="AA/rel_permease1"/>
</dbReference>
<dbReference type="InParanoid" id="A0A1D2VIC7"/>
<protein>
    <submittedName>
        <fullName evidence="6">Amino acid transporter</fullName>
    </submittedName>
</protein>
<dbReference type="GO" id="GO:1903692">
    <property type="term" value="P:methionine import across plasma membrane"/>
    <property type="evidence" value="ECO:0007669"/>
    <property type="project" value="EnsemblFungi"/>
</dbReference>
<dbReference type="Pfam" id="PF13520">
    <property type="entry name" value="AA_permease_2"/>
    <property type="match status" value="1"/>
</dbReference>
<keyword evidence="7" id="KW-1185">Reference proteome</keyword>
<feature type="transmembrane region" description="Helical" evidence="5">
    <location>
        <begin position="454"/>
        <end position="472"/>
    </location>
</feature>